<sequence length="125" mass="13551">MAAMIGTLDVVVLDCPDPRALARFYVGLLGGEIVAFDEDWAEIALPFTDHRPILAFQQVADYRAPEWPGQDVPQQSHLDVKVDDLDEGEAAVLAIGATATGSGTDTFRVYLDPAGHPFCLIRPND</sequence>
<dbReference type="InterPro" id="IPR037523">
    <property type="entry name" value="VOC_core"/>
</dbReference>
<dbReference type="Gene3D" id="3.10.180.10">
    <property type="entry name" value="2,3-Dihydroxybiphenyl 1,2-Dioxygenase, domain 1"/>
    <property type="match status" value="1"/>
</dbReference>
<name>A0A8H9GBH4_9MICO</name>
<dbReference type="SUPFAM" id="SSF54593">
    <property type="entry name" value="Glyoxalase/Bleomycin resistance protein/Dihydroxybiphenyl dioxygenase"/>
    <property type="match status" value="1"/>
</dbReference>
<comment type="caution">
    <text evidence="2">The sequence shown here is derived from an EMBL/GenBank/DDBJ whole genome shotgun (WGS) entry which is preliminary data.</text>
</comment>
<organism evidence="2 3">
    <name type="scientific">Curtobacterium luteum</name>
    <dbReference type="NCBI Taxonomy" id="33881"/>
    <lineage>
        <taxon>Bacteria</taxon>
        <taxon>Bacillati</taxon>
        <taxon>Actinomycetota</taxon>
        <taxon>Actinomycetes</taxon>
        <taxon>Micrococcales</taxon>
        <taxon>Microbacteriaceae</taxon>
        <taxon>Curtobacterium</taxon>
    </lineage>
</organism>
<proteinExistence type="predicted"/>
<evidence type="ECO:0000259" key="1">
    <source>
        <dbReference type="PROSITE" id="PS51819"/>
    </source>
</evidence>
<dbReference type="EMBL" id="BMOI01000012">
    <property type="protein sequence ID" value="GGL06858.1"/>
    <property type="molecule type" value="Genomic_DNA"/>
</dbReference>
<dbReference type="PANTHER" id="PTHR35908:SF1">
    <property type="entry name" value="CONSERVED PROTEIN"/>
    <property type="match status" value="1"/>
</dbReference>
<dbReference type="PANTHER" id="PTHR35908">
    <property type="entry name" value="HYPOTHETICAL FUSION PROTEIN"/>
    <property type="match status" value="1"/>
</dbReference>
<evidence type="ECO:0000313" key="3">
    <source>
        <dbReference type="Proteomes" id="UP000648535"/>
    </source>
</evidence>
<feature type="domain" description="VOC" evidence="1">
    <location>
        <begin position="7"/>
        <end position="125"/>
    </location>
</feature>
<reference evidence="2" key="1">
    <citation type="journal article" date="2014" name="Int. J. Syst. Evol. Microbiol.">
        <title>Complete genome sequence of Corynebacterium casei LMG S-19264T (=DSM 44701T), isolated from a smear-ripened cheese.</title>
        <authorList>
            <consortium name="US DOE Joint Genome Institute (JGI-PGF)"/>
            <person name="Walter F."/>
            <person name="Albersmeier A."/>
            <person name="Kalinowski J."/>
            <person name="Ruckert C."/>
        </authorList>
    </citation>
    <scope>NUCLEOTIDE SEQUENCE</scope>
    <source>
        <strain evidence="2">JCM 1480</strain>
    </source>
</reference>
<dbReference type="InterPro" id="IPR029068">
    <property type="entry name" value="Glyas_Bleomycin-R_OHBP_Dase"/>
</dbReference>
<dbReference type="Pfam" id="PF18029">
    <property type="entry name" value="Glyoxalase_6"/>
    <property type="match status" value="1"/>
</dbReference>
<protein>
    <submittedName>
        <fullName evidence="2">Glyoxalase</fullName>
    </submittedName>
</protein>
<evidence type="ECO:0000313" key="2">
    <source>
        <dbReference type="EMBL" id="GGL06858.1"/>
    </source>
</evidence>
<reference evidence="2" key="2">
    <citation type="submission" date="2020-09" db="EMBL/GenBank/DDBJ databases">
        <authorList>
            <person name="Sun Q."/>
            <person name="Ohkuma M."/>
        </authorList>
    </citation>
    <scope>NUCLEOTIDE SEQUENCE</scope>
    <source>
        <strain evidence="2">JCM 1480</strain>
    </source>
</reference>
<dbReference type="AlphaFoldDB" id="A0A8H9GBH4"/>
<dbReference type="Proteomes" id="UP000648535">
    <property type="component" value="Unassembled WGS sequence"/>
</dbReference>
<accession>A0A8H9GBH4</accession>
<dbReference type="InterPro" id="IPR041581">
    <property type="entry name" value="Glyoxalase_6"/>
</dbReference>
<gene>
    <name evidence="2" type="ORF">GCM10009769_26520</name>
</gene>
<dbReference type="PROSITE" id="PS51819">
    <property type="entry name" value="VOC"/>
    <property type="match status" value="1"/>
</dbReference>
<dbReference type="CDD" id="cd06587">
    <property type="entry name" value="VOC"/>
    <property type="match status" value="1"/>
</dbReference>